<evidence type="ECO:0000256" key="4">
    <source>
        <dbReference type="PROSITE-ProRule" id="PRU00134"/>
    </source>
</evidence>
<dbReference type="PROSITE" id="PS01360">
    <property type="entry name" value="ZF_MYND_1"/>
    <property type="match status" value="1"/>
</dbReference>
<dbReference type="Gene3D" id="6.10.140.2220">
    <property type="match status" value="1"/>
</dbReference>
<evidence type="ECO:0000259" key="5">
    <source>
        <dbReference type="PROSITE" id="PS50280"/>
    </source>
</evidence>
<dbReference type="EMBL" id="NIDN02000005">
    <property type="protein sequence ID" value="RLM01457.1"/>
    <property type="molecule type" value="Genomic_DNA"/>
</dbReference>
<dbReference type="Proteomes" id="UP000215289">
    <property type="component" value="Unassembled WGS sequence"/>
</dbReference>
<dbReference type="Gene3D" id="1.10.220.160">
    <property type="match status" value="1"/>
</dbReference>
<proteinExistence type="predicted"/>
<dbReference type="Pfam" id="PF00856">
    <property type="entry name" value="SET"/>
    <property type="match status" value="1"/>
</dbReference>
<dbReference type="InterPro" id="IPR002893">
    <property type="entry name" value="Znf_MYND"/>
</dbReference>
<dbReference type="InterPro" id="IPR050869">
    <property type="entry name" value="H3K4_H4K5_MeTrfase"/>
</dbReference>
<sequence length="554" mass="62687">MASITDGQLQRGRRKVPEDILNEDILARLLDQSITRTDPDQDNENITNGRFESPIPSVYTRGCPAPSPGAGTGIFAAVDIPVGGTVMLIQRPFVAVLDTERLPDTCSGCLGQHHCSRDVNVELKACTGCRVVKYCNKTCQAKDWKFAHSFECRIFKELVPRVLPSNARAILRMVLRSERGKYPKEELELFRKLQSHMEEIQAQNWEQWQRISLTAKAVKKYSGCAMDEEMICHYGAKLELNSYNFHSPLADRLGFYLHPYAALVNHSCDYNSVVGSDGDALYVKALRPIRKGEEIFVSYIDATNPYRIRQKELSERYYFKCRCAKCEKGTSTREDRFLGEAEPHDLSALQDAESAAMDVLNRVGSPQLTPSEAADEIKRAMRDLHKTSAWPITRQPMVALRDELITCLLSEDEPYEAFVHAAIRFRLIDPIVYPEPGHPTRQMHAWVFAMLANELMVQGRPGFAFGGKKDSDSDSSAVYAAIWQSVLFYLMNEIEGSSAVPTLKKIIRRAFAEGPVQMYNHGLGRRPGELLHFMRRAWSELDEVINETLQKEKA</sequence>
<dbReference type="PANTHER" id="PTHR12197">
    <property type="entry name" value="HISTONE-LYSINE N-METHYLTRANSFERASE SMYD"/>
    <property type="match status" value="1"/>
</dbReference>
<dbReference type="InterPro" id="IPR001214">
    <property type="entry name" value="SET_dom"/>
</dbReference>
<evidence type="ECO:0000313" key="8">
    <source>
        <dbReference type="Proteomes" id="UP000215289"/>
    </source>
</evidence>
<evidence type="ECO:0000256" key="3">
    <source>
        <dbReference type="ARBA" id="ARBA00022833"/>
    </source>
</evidence>
<evidence type="ECO:0000256" key="2">
    <source>
        <dbReference type="ARBA" id="ARBA00022771"/>
    </source>
</evidence>
<dbReference type="PROSITE" id="PS50280">
    <property type="entry name" value="SET"/>
    <property type="match status" value="1"/>
</dbReference>
<evidence type="ECO:0000313" key="7">
    <source>
        <dbReference type="EMBL" id="RLM01457.1"/>
    </source>
</evidence>
<dbReference type="CDD" id="cd20071">
    <property type="entry name" value="SET_SMYD"/>
    <property type="match status" value="1"/>
</dbReference>
<keyword evidence="3" id="KW-0862">Zinc</keyword>
<dbReference type="OrthoDB" id="5945798at2759"/>
<name>A0A229Z341_9EURO</name>
<keyword evidence="8" id="KW-1185">Reference proteome</keyword>
<dbReference type="STRING" id="1245748.A0A229Z341"/>
<reference evidence="7 8" key="1">
    <citation type="submission" date="2018-08" db="EMBL/GenBank/DDBJ databases">
        <title>Draft genome sequences of two Aspergillus turcosus clinical strains isolated from bronchoalveolar lavage fluid: one azole-susceptible and the other azole-resistant.</title>
        <authorList>
            <person name="Parent-Michaud M."/>
            <person name="Dufresne P.J."/>
            <person name="Fournier E."/>
            <person name="Martineau C."/>
            <person name="Moreira S."/>
            <person name="Perkins V."/>
            <person name="De Repentigny L."/>
            <person name="Dufresne S.F."/>
        </authorList>
    </citation>
    <scope>NUCLEOTIDE SEQUENCE [LARGE SCALE GENOMIC DNA]</scope>
    <source>
        <strain evidence="7">HMR AF 1038</strain>
    </source>
</reference>
<accession>A0A229Z341</accession>
<comment type="caution">
    <text evidence="7">The sequence shown here is derived from an EMBL/GenBank/DDBJ whole genome shotgun (WGS) entry which is preliminary data.</text>
</comment>
<protein>
    <submittedName>
        <fullName evidence="7">Uncharacterized protein</fullName>
    </submittedName>
</protein>
<dbReference type="Gene3D" id="2.170.270.10">
    <property type="entry name" value="SET domain"/>
    <property type="match status" value="1"/>
</dbReference>
<dbReference type="InterPro" id="IPR046341">
    <property type="entry name" value="SET_dom_sf"/>
</dbReference>
<feature type="domain" description="MYND-type" evidence="6">
    <location>
        <begin position="106"/>
        <end position="152"/>
    </location>
</feature>
<dbReference type="PROSITE" id="PS50865">
    <property type="entry name" value="ZF_MYND_2"/>
    <property type="match status" value="1"/>
</dbReference>
<organism evidence="7 8">
    <name type="scientific">Aspergillus turcosus</name>
    <dbReference type="NCBI Taxonomy" id="1245748"/>
    <lineage>
        <taxon>Eukaryota</taxon>
        <taxon>Fungi</taxon>
        <taxon>Dikarya</taxon>
        <taxon>Ascomycota</taxon>
        <taxon>Pezizomycotina</taxon>
        <taxon>Eurotiomycetes</taxon>
        <taxon>Eurotiomycetidae</taxon>
        <taxon>Eurotiales</taxon>
        <taxon>Aspergillaceae</taxon>
        <taxon>Aspergillus</taxon>
        <taxon>Aspergillus subgen. Fumigati</taxon>
    </lineage>
</organism>
<dbReference type="Pfam" id="PF01753">
    <property type="entry name" value="zf-MYND"/>
    <property type="match status" value="1"/>
</dbReference>
<dbReference type="SUPFAM" id="SSF82199">
    <property type="entry name" value="SET domain"/>
    <property type="match status" value="1"/>
</dbReference>
<dbReference type="GO" id="GO:0008270">
    <property type="term" value="F:zinc ion binding"/>
    <property type="evidence" value="ECO:0007669"/>
    <property type="project" value="UniProtKB-KW"/>
</dbReference>
<gene>
    <name evidence="7" type="ORF">CFD26_108876</name>
</gene>
<dbReference type="GO" id="GO:0005634">
    <property type="term" value="C:nucleus"/>
    <property type="evidence" value="ECO:0007669"/>
    <property type="project" value="TreeGrafter"/>
</dbReference>
<dbReference type="PANTHER" id="PTHR12197:SF251">
    <property type="entry name" value="EG:BACR7C10.4 PROTEIN"/>
    <property type="match status" value="1"/>
</dbReference>
<dbReference type="AlphaFoldDB" id="A0A229Z341"/>
<evidence type="ECO:0000259" key="6">
    <source>
        <dbReference type="PROSITE" id="PS50865"/>
    </source>
</evidence>
<evidence type="ECO:0000256" key="1">
    <source>
        <dbReference type="ARBA" id="ARBA00022723"/>
    </source>
</evidence>
<keyword evidence="1" id="KW-0479">Metal-binding</keyword>
<feature type="domain" description="SET" evidence="5">
    <location>
        <begin position="56"/>
        <end position="300"/>
    </location>
</feature>
<keyword evidence="2 4" id="KW-0863">Zinc-finger</keyword>